<keyword evidence="2" id="KW-1185">Reference proteome</keyword>
<dbReference type="AlphaFoldDB" id="A0A387B7W9"/>
<accession>A0A387B7W9</accession>
<name>A0A387B7W9_9MICO</name>
<evidence type="ECO:0000313" key="1">
    <source>
        <dbReference type="EMBL" id="AYF97196.1"/>
    </source>
</evidence>
<proteinExistence type="predicted"/>
<sequence length="94" mass="10762">MTELKDSAIGSWKVTTEHSIYLLDLTNRTGVRLPESPEASELRRDEGEFELLRISRCEVGSPMILWIELSVPEVFATTRQTTNVVLIERLSDER</sequence>
<dbReference type="OrthoDB" id="5075931at2"/>
<gene>
    <name evidence="1" type="ORF">D7I47_02320</name>
</gene>
<protein>
    <submittedName>
        <fullName evidence="1">Uncharacterized protein</fullName>
    </submittedName>
</protein>
<dbReference type="KEGG" id="lyd:D7I47_02320"/>
<dbReference type="RefSeq" id="WP_120761547.1">
    <property type="nucleotide sequence ID" value="NZ_CP032630.1"/>
</dbReference>
<dbReference type="Proteomes" id="UP000278886">
    <property type="component" value="Chromosome"/>
</dbReference>
<dbReference type="EMBL" id="CP032630">
    <property type="protein sequence ID" value="AYF97196.1"/>
    <property type="molecule type" value="Genomic_DNA"/>
</dbReference>
<reference evidence="2" key="1">
    <citation type="submission" date="2018-09" db="EMBL/GenBank/DDBJ databases">
        <title>Genome sequencing of strain 2DFWR-13.</title>
        <authorList>
            <person name="Heo J."/>
            <person name="Kim S.-J."/>
            <person name="Kwon S.-W."/>
        </authorList>
    </citation>
    <scope>NUCLEOTIDE SEQUENCE [LARGE SCALE GENOMIC DNA]</scope>
    <source>
        <strain evidence="2">2DFWR-13</strain>
    </source>
</reference>
<organism evidence="1 2">
    <name type="scientific">Protaetiibacter intestinalis</name>
    <dbReference type="NCBI Taxonomy" id="2419774"/>
    <lineage>
        <taxon>Bacteria</taxon>
        <taxon>Bacillati</taxon>
        <taxon>Actinomycetota</taxon>
        <taxon>Actinomycetes</taxon>
        <taxon>Micrococcales</taxon>
        <taxon>Microbacteriaceae</taxon>
        <taxon>Protaetiibacter</taxon>
    </lineage>
</organism>
<evidence type="ECO:0000313" key="2">
    <source>
        <dbReference type="Proteomes" id="UP000278886"/>
    </source>
</evidence>